<reference evidence="2" key="1">
    <citation type="submission" date="2024-08" db="EMBL/GenBank/DDBJ databases">
        <authorList>
            <person name="Yu S.T."/>
        </authorList>
    </citation>
    <scope>NUCLEOTIDE SEQUENCE</scope>
    <source>
        <strain evidence="2">R33</strain>
    </source>
</reference>
<keyword evidence="2" id="KW-0378">Hydrolase</keyword>
<dbReference type="AlphaFoldDB" id="A0AB39Y6K1"/>
<dbReference type="Pfam" id="PF13650">
    <property type="entry name" value="Asp_protease_2"/>
    <property type="match status" value="1"/>
</dbReference>
<organism evidence="2">
    <name type="scientific">Streptomyces sp. R33</name>
    <dbReference type="NCBI Taxonomy" id="3238629"/>
    <lineage>
        <taxon>Bacteria</taxon>
        <taxon>Bacillati</taxon>
        <taxon>Actinomycetota</taxon>
        <taxon>Actinomycetes</taxon>
        <taxon>Kitasatosporales</taxon>
        <taxon>Streptomycetaceae</taxon>
        <taxon>Streptomyces</taxon>
    </lineage>
</organism>
<proteinExistence type="predicted"/>
<feature type="compositionally biased region" description="Low complexity" evidence="1">
    <location>
        <begin position="78"/>
        <end position="88"/>
    </location>
</feature>
<accession>A0AB39Y6K1</accession>
<dbReference type="RefSeq" id="WP_369778177.1">
    <property type="nucleotide sequence ID" value="NZ_CP165727.1"/>
</dbReference>
<evidence type="ECO:0000313" key="2">
    <source>
        <dbReference type="EMBL" id="XDV65003.1"/>
    </source>
</evidence>
<sequence>MVRITGPSHKTVEVLALIDTGATASSMDTALAKDLGFDLAATPQLSTQPNRTHTVAPDTAIRVRSAMTRYERPRTEVSCRCGSSPSRSSPDRCRPP</sequence>
<dbReference type="GO" id="GO:0008233">
    <property type="term" value="F:peptidase activity"/>
    <property type="evidence" value="ECO:0007669"/>
    <property type="project" value="UniProtKB-KW"/>
</dbReference>
<keyword evidence="2" id="KW-0645">Protease</keyword>
<dbReference type="EMBL" id="CP165727">
    <property type="protein sequence ID" value="XDV65003.1"/>
    <property type="molecule type" value="Genomic_DNA"/>
</dbReference>
<protein>
    <submittedName>
        <fullName evidence="2">Aspartyl protease family protein</fullName>
    </submittedName>
</protein>
<dbReference type="GO" id="GO:0006508">
    <property type="term" value="P:proteolysis"/>
    <property type="evidence" value="ECO:0007669"/>
    <property type="project" value="UniProtKB-KW"/>
</dbReference>
<dbReference type="InterPro" id="IPR021109">
    <property type="entry name" value="Peptidase_aspartic_dom_sf"/>
</dbReference>
<gene>
    <name evidence="2" type="ORF">AB5J51_19645</name>
</gene>
<name>A0AB39Y6K1_9ACTN</name>
<dbReference type="Gene3D" id="2.40.70.10">
    <property type="entry name" value="Acid Proteases"/>
    <property type="match status" value="1"/>
</dbReference>
<evidence type="ECO:0000256" key="1">
    <source>
        <dbReference type="SAM" id="MobiDB-lite"/>
    </source>
</evidence>
<feature type="region of interest" description="Disordered" evidence="1">
    <location>
        <begin position="66"/>
        <end position="96"/>
    </location>
</feature>